<evidence type="ECO:0000313" key="2">
    <source>
        <dbReference type="Proteomes" id="UP000827976"/>
    </source>
</evidence>
<protein>
    <submittedName>
        <fullName evidence="1">Uncharacterized protein</fullName>
    </submittedName>
</protein>
<name>A0ACB7WNG5_DIOAL</name>
<sequence length="152" mass="17672">MMSFKAEDMTLILGLRCKGDIVSFKNERVQCEFEQLFLSKMDNRHSDAIKDNLFRLVPRKYGKDVTFVKLLAVYLMTTIFFPSTSLNVPIFAARYTDEFTSLAHNAWAHVIHRWLMVNLPTTVTRVQLWCKGNYTTTGYLKECAIAIIILFY</sequence>
<reference evidence="2" key="1">
    <citation type="journal article" date="2022" name="Nat. Commun.">
        <title>Chromosome evolution and the genetic basis of agronomically important traits in greater yam.</title>
        <authorList>
            <person name="Bredeson J.V."/>
            <person name="Lyons J.B."/>
            <person name="Oniyinde I.O."/>
            <person name="Okereke N.R."/>
            <person name="Kolade O."/>
            <person name="Nnabue I."/>
            <person name="Nwadili C.O."/>
            <person name="Hribova E."/>
            <person name="Parker M."/>
            <person name="Nwogha J."/>
            <person name="Shu S."/>
            <person name="Carlson J."/>
            <person name="Kariba R."/>
            <person name="Muthemba S."/>
            <person name="Knop K."/>
            <person name="Barton G.J."/>
            <person name="Sherwood A.V."/>
            <person name="Lopez-Montes A."/>
            <person name="Asiedu R."/>
            <person name="Jamnadass R."/>
            <person name="Muchugi A."/>
            <person name="Goodstein D."/>
            <person name="Egesi C.N."/>
            <person name="Featherston J."/>
            <person name="Asfaw A."/>
            <person name="Simpson G.G."/>
            <person name="Dolezel J."/>
            <person name="Hendre P.S."/>
            <person name="Van Deynze A."/>
            <person name="Kumar P.L."/>
            <person name="Obidiegwu J.E."/>
            <person name="Bhattacharjee R."/>
            <person name="Rokhsar D.S."/>
        </authorList>
    </citation>
    <scope>NUCLEOTIDE SEQUENCE [LARGE SCALE GENOMIC DNA]</scope>
    <source>
        <strain evidence="2">cv. TDa95/00328</strain>
    </source>
</reference>
<keyword evidence="2" id="KW-1185">Reference proteome</keyword>
<comment type="caution">
    <text evidence="1">The sequence shown here is derived from an EMBL/GenBank/DDBJ whole genome shotgun (WGS) entry which is preliminary data.</text>
</comment>
<dbReference type="EMBL" id="CM037012">
    <property type="protein sequence ID" value="KAH7689753.1"/>
    <property type="molecule type" value="Genomic_DNA"/>
</dbReference>
<accession>A0ACB7WNG5</accession>
<dbReference type="Proteomes" id="UP000827976">
    <property type="component" value="Chromosome 2"/>
</dbReference>
<organism evidence="1 2">
    <name type="scientific">Dioscorea alata</name>
    <name type="common">Purple yam</name>
    <dbReference type="NCBI Taxonomy" id="55571"/>
    <lineage>
        <taxon>Eukaryota</taxon>
        <taxon>Viridiplantae</taxon>
        <taxon>Streptophyta</taxon>
        <taxon>Embryophyta</taxon>
        <taxon>Tracheophyta</taxon>
        <taxon>Spermatophyta</taxon>
        <taxon>Magnoliopsida</taxon>
        <taxon>Liliopsida</taxon>
        <taxon>Dioscoreales</taxon>
        <taxon>Dioscoreaceae</taxon>
        <taxon>Dioscorea</taxon>
    </lineage>
</organism>
<gene>
    <name evidence="1" type="ORF">IHE45_02G003400</name>
</gene>
<evidence type="ECO:0000313" key="1">
    <source>
        <dbReference type="EMBL" id="KAH7689753.1"/>
    </source>
</evidence>
<proteinExistence type="predicted"/>